<evidence type="ECO:0000313" key="16">
    <source>
        <dbReference type="Proteomes" id="UP000253490"/>
    </source>
</evidence>
<dbReference type="InterPro" id="IPR004101">
    <property type="entry name" value="Mur_ligase_C"/>
</dbReference>
<dbReference type="PANTHER" id="PTHR43024">
    <property type="entry name" value="UDP-N-ACETYLMURAMOYL-TRIPEPTIDE--D-ALANYL-D-ALANINE LIGASE"/>
    <property type="match status" value="1"/>
</dbReference>
<evidence type="ECO:0000259" key="12">
    <source>
        <dbReference type="Pfam" id="PF01225"/>
    </source>
</evidence>
<evidence type="ECO:0000256" key="1">
    <source>
        <dbReference type="ARBA" id="ARBA00022490"/>
    </source>
</evidence>
<feature type="binding site" evidence="10">
    <location>
        <begin position="111"/>
        <end position="117"/>
    </location>
    <ligand>
        <name>ATP</name>
        <dbReference type="ChEBI" id="CHEBI:30616"/>
    </ligand>
</feature>
<evidence type="ECO:0000259" key="14">
    <source>
        <dbReference type="Pfam" id="PF08245"/>
    </source>
</evidence>
<dbReference type="AlphaFoldDB" id="A0A366I3T7"/>
<keyword evidence="8 10" id="KW-0131">Cell cycle</keyword>
<feature type="domain" description="Mur ligase C-terminal" evidence="13">
    <location>
        <begin position="318"/>
        <end position="445"/>
    </location>
</feature>
<evidence type="ECO:0000256" key="3">
    <source>
        <dbReference type="ARBA" id="ARBA00022618"/>
    </source>
</evidence>
<comment type="similarity">
    <text evidence="10">Belongs to the MurCDEF family. MurF subfamily.</text>
</comment>
<evidence type="ECO:0000256" key="4">
    <source>
        <dbReference type="ARBA" id="ARBA00022741"/>
    </source>
</evidence>
<evidence type="ECO:0000313" key="15">
    <source>
        <dbReference type="EMBL" id="RBP61807.1"/>
    </source>
</evidence>
<evidence type="ECO:0000256" key="10">
    <source>
        <dbReference type="HAMAP-Rule" id="MF_02019"/>
    </source>
</evidence>
<keyword evidence="3 10" id="KW-0132">Cell division</keyword>
<dbReference type="EC" id="6.3.2.10" evidence="10 11"/>
<dbReference type="Pfam" id="PF08245">
    <property type="entry name" value="Mur_ligase_M"/>
    <property type="match status" value="1"/>
</dbReference>
<dbReference type="InterPro" id="IPR000713">
    <property type="entry name" value="Mur_ligase_N"/>
</dbReference>
<evidence type="ECO:0000256" key="6">
    <source>
        <dbReference type="ARBA" id="ARBA00022960"/>
    </source>
</evidence>
<feature type="domain" description="Mur ligase central" evidence="14">
    <location>
        <begin position="110"/>
        <end position="293"/>
    </location>
</feature>
<sequence>MRPINTEEIAQVTGGKVLYNQKPTKVKSVCINSREAKEGALFVAIKGSRVDGHDYILDAIKRGAVAVLVEKEVEPVGDAVLILVKDNYAALQALTRYYRKKLEIPIIALTGSSGKTTTKDIIYSVLRQKYKVHRTMGNQNNDLGVPLTIFGIEEDTEIAVVEMGMDHLGEISHLVHMAYPDISIITNIGVTHMENLKSQENIFKAKCEIFETLTKDQMAIVNGDDPYLSTVKGEQFNVVQIGLNKKDFPLFAHDIKSNSSGLEFTVCYNGECKKIQFKFPGIHNVYNCLFGIYLGLHFNLTFDEIQKGLMEYFPSNNRMDIRNIKGVKIINDSYNANPDAMKAALGVLMDFKKDKGRAFAVIGDMFEIGEESRTYHLEIGSFIAKSNKVDYLVAVGCLAKDYYNGALKNGMDPDFVYYFENKAQAAQFLQKNIKSEDVLLLKGSRGMFMEEILETLERSSF</sequence>
<evidence type="ECO:0000259" key="13">
    <source>
        <dbReference type="Pfam" id="PF02875"/>
    </source>
</evidence>
<dbReference type="InterPro" id="IPR051046">
    <property type="entry name" value="MurCDEF_CellWall_CoF430Synth"/>
</dbReference>
<dbReference type="InterPro" id="IPR005863">
    <property type="entry name" value="UDP-N-AcMur_synth"/>
</dbReference>
<dbReference type="EMBL" id="QNRX01000013">
    <property type="protein sequence ID" value="RBP61807.1"/>
    <property type="molecule type" value="Genomic_DNA"/>
</dbReference>
<dbReference type="Gene3D" id="3.40.1390.10">
    <property type="entry name" value="MurE/MurF, N-terminal domain"/>
    <property type="match status" value="1"/>
</dbReference>
<keyword evidence="5 10" id="KW-0067">ATP-binding</keyword>
<dbReference type="InterPro" id="IPR035911">
    <property type="entry name" value="MurE/MurF_N"/>
</dbReference>
<accession>A0A366I3T7</accession>
<dbReference type="OrthoDB" id="9801978at2"/>
<dbReference type="GO" id="GO:0047480">
    <property type="term" value="F:UDP-N-acetylmuramoyl-tripeptide-D-alanyl-D-alanine ligase activity"/>
    <property type="evidence" value="ECO:0007669"/>
    <property type="project" value="UniProtKB-UniRule"/>
</dbReference>
<dbReference type="SUPFAM" id="SSF53623">
    <property type="entry name" value="MurD-like peptide ligases, catalytic domain"/>
    <property type="match status" value="1"/>
</dbReference>
<dbReference type="InterPro" id="IPR036615">
    <property type="entry name" value="Mur_ligase_C_dom_sf"/>
</dbReference>
<dbReference type="PANTHER" id="PTHR43024:SF1">
    <property type="entry name" value="UDP-N-ACETYLMURAMOYL-TRIPEPTIDE--D-ALANYL-D-ALANINE LIGASE"/>
    <property type="match status" value="1"/>
</dbReference>
<evidence type="ECO:0000256" key="8">
    <source>
        <dbReference type="ARBA" id="ARBA00023306"/>
    </source>
</evidence>
<organism evidence="15 16">
    <name type="scientific">Alkalibaculum bacchi</name>
    <dbReference type="NCBI Taxonomy" id="645887"/>
    <lineage>
        <taxon>Bacteria</taxon>
        <taxon>Bacillati</taxon>
        <taxon>Bacillota</taxon>
        <taxon>Clostridia</taxon>
        <taxon>Eubacteriales</taxon>
        <taxon>Eubacteriaceae</taxon>
        <taxon>Alkalibaculum</taxon>
    </lineage>
</organism>
<evidence type="ECO:0000256" key="2">
    <source>
        <dbReference type="ARBA" id="ARBA00022598"/>
    </source>
</evidence>
<dbReference type="Proteomes" id="UP000253490">
    <property type="component" value="Unassembled WGS sequence"/>
</dbReference>
<comment type="function">
    <text evidence="10 11">Involved in cell wall formation. Catalyzes the final step in the synthesis of UDP-N-acetylmuramoyl-pentapeptide, the precursor of murein.</text>
</comment>
<feature type="domain" description="Mur ligase N-terminal catalytic" evidence="12">
    <location>
        <begin position="26"/>
        <end position="73"/>
    </location>
</feature>
<comment type="catalytic activity">
    <reaction evidence="10 11">
        <text>D-alanyl-D-alanine + UDP-N-acetyl-alpha-D-muramoyl-L-alanyl-gamma-D-glutamyl-meso-2,6-diaminopimelate + ATP = UDP-N-acetyl-alpha-D-muramoyl-L-alanyl-gamma-D-glutamyl-meso-2,6-diaminopimeloyl-D-alanyl-D-alanine + ADP + phosphate + H(+)</text>
        <dbReference type="Rhea" id="RHEA:28374"/>
        <dbReference type="ChEBI" id="CHEBI:15378"/>
        <dbReference type="ChEBI" id="CHEBI:30616"/>
        <dbReference type="ChEBI" id="CHEBI:43474"/>
        <dbReference type="ChEBI" id="CHEBI:57822"/>
        <dbReference type="ChEBI" id="CHEBI:61386"/>
        <dbReference type="ChEBI" id="CHEBI:83905"/>
        <dbReference type="ChEBI" id="CHEBI:456216"/>
        <dbReference type="EC" id="6.3.2.10"/>
    </reaction>
</comment>
<keyword evidence="6 10" id="KW-0133">Cell shape</keyword>
<keyword evidence="9 10" id="KW-0961">Cell wall biogenesis/degradation</keyword>
<evidence type="ECO:0000256" key="11">
    <source>
        <dbReference type="RuleBase" id="RU004136"/>
    </source>
</evidence>
<comment type="pathway">
    <text evidence="10 11">Cell wall biogenesis; peptidoglycan biosynthesis.</text>
</comment>
<dbReference type="GO" id="GO:0009252">
    <property type="term" value="P:peptidoglycan biosynthetic process"/>
    <property type="evidence" value="ECO:0007669"/>
    <property type="project" value="UniProtKB-UniRule"/>
</dbReference>
<comment type="subcellular location">
    <subcellularLocation>
        <location evidence="10 11">Cytoplasm</location>
    </subcellularLocation>
</comment>
<keyword evidence="4 10" id="KW-0547">Nucleotide-binding</keyword>
<name>A0A366I3T7_9FIRM</name>
<keyword evidence="1 10" id="KW-0963">Cytoplasm</keyword>
<dbReference type="Pfam" id="PF01225">
    <property type="entry name" value="Mur_ligase"/>
    <property type="match status" value="1"/>
</dbReference>
<evidence type="ECO:0000256" key="7">
    <source>
        <dbReference type="ARBA" id="ARBA00022984"/>
    </source>
</evidence>
<dbReference type="Gene3D" id="3.90.190.20">
    <property type="entry name" value="Mur ligase, C-terminal domain"/>
    <property type="match status" value="1"/>
</dbReference>
<dbReference type="RefSeq" id="WP_113921084.1">
    <property type="nucleotide sequence ID" value="NZ_QNRX01000013.1"/>
</dbReference>
<dbReference type="GO" id="GO:0005737">
    <property type="term" value="C:cytoplasm"/>
    <property type="evidence" value="ECO:0007669"/>
    <property type="project" value="UniProtKB-SubCell"/>
</dbReference>
<proteinExistence type="inferred from homology"/>
<gene>
    <name evidence="10" type="primary">murF</name>
    <name evidence="15" type="ORF">DES36_11319</name>
</gene>
<dbReference type="InterPro" id="IPR013221">
    <property type="entry name" value="Mur_ligase_cen"/>
</dbReference>
<dbReference type="GO" id="GO:0005524">
    <property type="term" value="F:ATP binding"/>
    <property type="evidence" value="ECO:0007669"/>
    <property type="project" value="UniProtKB-UniRule"/>
</dbReference>
<dbReference type="GO" id="GO:0071555">
    <property type="term" value="P:cell wall organization"/>
    <property type="evidence" value="ECO:0007669"/>
    <property type="project" value="UniProtKB-KW"/>
</dbReference>
<dbReference type="UniPathway" id="UPA00219"/>
<dbReference type="SUPFAM" id="SSF53244">
    <property type="entry name" value="MurD-like peptide ligases, peptide-binding domain"/>
    <property type="match status" value="1"/>
</dbReference>
<dbReference type="GO" id="GO:0051301">
    <property type="term" value="P:cell division"/>
    <property type="evidence" value="ECO:0007669"/>
    <property type="project" value="UniProtKB-KW"/>
</dbReference>
<dbReference type="Pfam" id="PF02875">
    <property type="entry name" value="Mur_ligase_C"/>
    <property type="match status" value="1"/>
</dbReference>
<protein>
    <recommendedName>
        <fullName evidence="10 11">UDP-N-acetylmuramoyl-tripeptide--D-alanyl-D-alanine ligase</fullName>
        <ecNumber evidence="10 11">6.3.2.10</ecNumber>
    </recommendedName>
    <alternativeName>
        <fullName evidence="10">D-alanyl-D-alanine-adding enzyme</fullName>
    </alternativeName>
</protein>
<keyword evidence="2 10" id="KW-0436">Ligase</keyword>
<dbReference type="GO" id="GO:0008360">
    <property type="term" value="P:regulation of cell shape"/>
    <property type="evidence" value="ECO:0007669"/>
    <property type="project" value="UniProtKB-KW"/>
</dbReference>
<dbReference type="SUPFAM" id="SSF63418">
    <property type="entry name" value="MurE/MurF N-terminal domain"/>
    <property type="match status" value="1"/>
</dbReference>
<dbReference type="InterPro" id="IPR036565">
    <property type="entry name" value="Mur-like_cat_sf"/>
</dbReference>
<dbReference type="HAMAP" id="MF_02019">
    <property type="entry name" value="MurF"/>
    <property type="match status" value="1"/>
</dbReference>
<reference evidence="15 16" key="1">
    <citation type="submission" date="2018-06" db="EMBL/GenBank/DDBJ databases">
        <title>Genomic Encyclopedia of Type Strains, Phase IV (KMG-IV): sequencing the most valuable type-strain genomes for metagenomic binning, comparative biology and taxonomic classification.</title>
        <authorList>
            <person name="Goeker M."/>
        </authorList>
    </citation>
    <scope>NUCLEOTIDE SEQUENCE [LARGE SCALE GENOMIC DNA]</scope>
    <source>
        <strain evidence="15 16">DSM 22112</strain>
    </source>
</reference>
<evidence type="ECO:0000256" key="9">
    <source>
        <dbReference type="ARBA" id="ARBA00023316"/>
    </source>
</evidence>
<evidence type="ECO:0000256" key="5">
    <source>
        <dbReference type="ARBA" id="ARBA00022840"/>
    </source>
</evidence>
<comment type="caution">
    <text evidence="15">The sequence shown here is derived from an EMBL/GenBank/DDBJ whole genome shotgun (WGS) entry which is preliminary data.</text>
</comment>
<dbReference type="Gene3D" id="3.40.1190.10">
    <property type="entry name" value="Mur-like, catalytic domain"/>
    <property type="match status" value="1"/>
</dbReference>
<keyword evidence="7 10" id="KW-0573">Peptidoglycan synthesis</keyword>
<keyword evidence="16" id="KW-1185">Reference proteome</keyword>
<dbReference type="GO" id="GO:0008766">
    <property type="term" value="F:UDP-N-acetylmuramoylalanyl-D-glutamyl-2,6-diaminopimelate-D-alanyl-D-alanine ligase activity"/>
    <property type="evidence" value="ECO:0007669"/>
    <property type="project" value="RHEA"/>
</dbReference>
<dbReference type="NCBIfam" id="TIGR01143">
    <property type="entry name" value="murF"/>
    <property type="match status" value="1"/>
</dbReference>